<feature type="signal peptide" evidence="17">
    <location>
        <begin position="1"/>
        <end position="21"/>
    </location>
</feature>
<dbReference type="SUPFAM" id="SSF103473">
    <property type="entry name" value="MFS general substrate transporter"/>
    <property type="match status" value="1"/>
</dbReference>
<dbReference type="PANTHER" id="PTHR23071:SF1">
    <property type="entry name" value="GPI ETHANOLAMINE PHOSPHATE TRANSFERASE 3"/>
    <property type="match status" value="1"/>
</dbReference>
<comment type="similarity">
    <text evidence="5">Belongs to the pectinacetylesterase family.</text>
</comment>
<evidence type="ECO:0000256" key="10">
    <source>
        <dbReference type="ARBA" id="ARBA00022692"/>
    </source>
</evidence>
<feature type="transmembrane region" description="Helical" evidence="16">
    <location>
        <begin position="937"/>
        <end position="956"/>
    </location>
</feature>
<evidence type="ECO:0000256" key="4">
    <source>
        <dbReference type="ARBA" id="ARBA00004687"/>
    </source>
</evidence>
<keyword evidence="11" id="KW-0256">Endoplasmic reticulum</keyword>
<dbReference type="Pfam" id="PF01663">
    <property type="entry name" value="Phosphodiest"/>
    <property type="match status" value="1"/>
</dbReference>
<evidence type="ECO:0000256" key="17">
    <source>
        <dbReference type="SAM" id="SignalP"/>
    </source>
</evidence>
<dbReference type="GO" id="GO:0051377">
    <property type="term" value="F:mannose-ethanolamine phosphotransferase activity"/>
    <property type="evidence" value="ECO:0007669"/>
    <property type="project" value="InterPro"/>
</dbReference>
<evidence type="ECO:0000313" key="19">
    <source>
        <dbReference type="Proteomes" id="UP000290289"/>
    </source>
</evidence>
<keyword evidence="7" id="KW-0337">GPI-anchor biosynthesis</keyword>
<feature type="transmembrane region" description="Helical" evidence="16">
    <location>
        <begin position="1405"/>
        <end position="1423"/>
    </location>
</feature>
<keyword evidence="14" id="KW-0325">Glycoprotein</keyword>
<dbReference type="GO" id="GO:0016787">
    <property type="term" value="F:hydrolase activity"/>
    <property type="evidence" value="ECO:0007669"/>
    <property type="project" value="InterPro"/>
</dbReference>
<comment type="similarity">
    <text evidence="6">Belongs to the PIGG/PIGN/PIGO family. PIGO subfamily.</text>
</comment>
<evidence type="ECO:0000256" key="16">
    <source>
        <dbReference type="SAM" id="Phobius"/>
    </source>
</evidence>
<feature type="transmembrane region" description="Helical" evidence="16">
    <location>
        <begin position="1034"/>
        <end position="1054"/>
    </location>
</feature>
<dbReference type="InterPro" id="IPR037675">
    <property type="entry name" value="PIG-O_N"/>
</dbReference>
<feature type="transmembrane region" description="Helical" evidence="16">
    <location>
        <begin position="1443"/>
        <end position="1464"/>
    </location>
</feature>
<organism evidence="18 19">
    <name type="scientific">Malus domestica</name>
    <name type="common">Apple</name>
    <name type="synonym">Pyrus malus</name>
    <dbReference type="NCBI Taxonomy" id="3750"/>
    <lineage>
        <taxon>Eukaryota</taxon>
        <taxon>Viridiplantae</taxon>
        <taxon>Streptophyta</taxon>
        <taxon>Embryophyta</taxon>
        <taxon>Tracheophyta</taxon>
        <taxon>Spermatophyta</taxon>
        <taxon>Magnoliopsida</taxon>
        <taxon>eudicotyledons</taxon>
        <taxon>Gunneridae</taxon>
        <taxon>Pentapetalae</taxon>
        <taxon>rosids</taxon>
        <taxon>fabids</taxon>
        <taxon>Rosales</taxon>
        <taxon>Rosaceae</taxon>
        <taxon>Amygdaloideae</taxon>
        <taxon>Maleae</taxon>
        <taxon>Malus</taxon>
    </lineage>
</organism>
<dbReference type="InterPro" id="IPR015915">
    <property type="entry name" value="Kelch-typ_b-propeller"/>
</dbReference>
<dbReference type="GO" id="GO:0071555">
    <property type="term" value="P:cell wall organization"/>
    <property type="evidence" value="ECO:0007669"/>
    <property type="project" value="UniProtKB-KW"/>
</dbReference>
<feature type="transmembrane region" description="Helical" evidence="16">
    <location>
        <begin position="1139"/>
        <end position="1159"/>
    </location>
</feature>
<dbReference type="InterPro" id="IPR017850">
    <property type="entry name" value="Alkaline_phosphatase_core_sf"/>
</dbReference>
<feature type="transmembrane region" description="Helical" evidence="16">
    <location>
        <begin position="1379"/>
        <end position="1398"/>
    </location>
</feature>
<dbReference type="GO" id="GO:0022857">
    <property type="term" value="F:transmembrane transporter activity"/>
    <property type="evidence" value="ECO:0007669"/>
    <property type="project" value="InterPro"/>
</dbReference>
<feature type="transmembrane region" description="Helical" evidence="16">
    <location>
        <begin position="1105"/>
        <end position="1127"/>
    </location>
</feature>
<dbReference type="Gene3D" id="2.120.10.80">
    <property type="entry name" value="Kelch-type beta propeller"/>
    <property type="match status" value="1"/>
</dbReference>
<feature type="transmembrane region" description="Helical" evidence="16">
    <location>
        <begin position="1826"/>
        <end position="1845"/>
    </location>
</feature>
<evidence type="ECO:0000256" key="8">
    <source>
        <dbReference type="ARBA" id="ARBA00022512"/>
    </source>
</evidence>
<dbReference type="SUPFAM" id="SSF53649">
    <property type="entry name" value="Alkaline phosphatase-like"/>
    <property type="match status" value="1"/>
</dbReference>
<keyword evidence="8" id="KW-0134">Cell wall</keyword>
<dbReference type="InterPro" id="IPR039524">
    <property type="entry name" value="PIGO/GPI13"/>
</dbReference>
<protein>
    <submittedName>
        <fullName evidence="18">Uncharacterized protein</fullName>
    </submittedName>
</protein>
<evidence type="ECO:0000256" key="2">
    <source>
        <dbReference type="ARBA" id="ARBA00004191"/>
    </source>
</evidence>
<keyword evidence="8" id="KW-0964">Secreted</keyword>
<keyword evidence="19" id="KW-1185">Reference proteome</keyword>
<keyword evidence="12 16" id="KW-1133">Transmembrane helix</keyword>
<keyword evidence="13 16" id="KW-0472">Membrane</keyword>
<dbReference type="Pfam" id="PF01344">
    <property type="entry name" value="Kelch_1"/>
    <property type="match status" value="1"/>
</dbReference>
<dbReference type="EMBL" id="RDQH01000339">
    <property type="protein sequence ID" value="RXH80024.1"/>
    <property type="molecule type" value="Genomic_DNA"/>
</dbReference>
<evidence type="ECO:0000256" key="9">
    <source>
        <dbReference type="ARBA" id="ARBA00022679"/>
    </source>
</evidence>
<dbReference type="Gene3D" id="1.20.1250.20">
    <property type="entry name" value="MFS general substrate transporter like domains"/>
    <property type="match status" value="1"/>
</dbReference>
<dbReference type="InterPro" id="IPR004963">
    <property type="entry name" value="PAE/NOTUM"/>
</dbReference>
<feature type="transmembrane region" description="Helical" evidence="16">
    <location>
        <begin position="1485"/>
        <end position="1508"/>
    </location>
</feature>
<feature type="transmembrane region" description="Helical" evidence="16">
    <location>
        <begin position="1284"/>
        <end position="1304"/>
    </location>
</feature>
<feature type="transmembrane region" description="Helical" evidence="16">
    <location>
        <begin position="1743"/>
        <end position="1766"/>
    </location>
</feature>
<feature type="transmembrane region" description="Helical" evidence="16">
    <location>
        <begin position="1201"/>
        <end position="1221"/>
    </location>
</feature>
<comment type="subcellular location">
    <subcellularLocation>
        <location evidence="3">Endoplasmic reticulum membrane</location>
        <topology evidence="3">Multi-pass membrane protein</topology>
    </subcellularLocation>
    <subcellularLocation>
        <location evidence="2">Secreted</location>
        <location evidence="2">Cell wall</location>
    </subcellularLocation>
</comment>
<feature type="transmembrane region" description="Helical" evidence="16">
    <location>
        <begin position="1337"/>
        <end position="1367"/>
    </location>
</feature>
<keyword evidence="15" id="KW-0961">Cell wall biogenesis/degradation</keyword>
<dbReference type="Proteomes" id="UP000290289">
    <property type="component" value="Chromosome 13"/>
</dbReference>
<dbReference type="GO" id="GO:0005789">
    <property type="term" value="C:endoplasmic reticulum membrane"/>
    <property type="evidence" value="ECO:0007669"/>
    <property type="project" value="UniProtKB-SubCell"/>
</dbReference>
<dbReference type="InterPro" id="IPR006652">
    <property type="entry name" value="Kelch_1"/>
</dbReference>
<feature type="transmembrane region" description="Helical" evidence="16">
    <location>
        <begin position="1667"/>
        <end position="1690"/>
    </location>
</feature>
<feature type="transmembrane region" description="Helical" evidence="16">
    <location>
        <begin position="1514"/>
        <end position="1534"/>
    </location>
</feature>
<dbReference type="GO" id="GO:0006506">
    <property type="term" value="P:GPI anchor biosynthetic process"/>
    <property type="evidence" value="ECO:0007669"/>
    <property type="project" value="UniProtKB-KW"/>
</dbReference>
<evidence type="ECO:0000256" key="1">
    <source>
        <dbReference type="ARBA" id="ARBA00003534"/>
    </source>
</evidence>
<evidence type="ECO:0000256" key="12">
    <source>
        <dbReference type="ARBA" id="ARBA00022989"/>
    </source>
</evidence>
<gene>
    <name evidence="18" type="ORF">DVH24_041171</name>
</gene>
<evidence type="ECO:0000256" key="11">
    <source>
        <dbReference type="ARBA" id="ARBA00022824"/>
    </source>
</evidence>
<dbReference type="STRING" id="3750.A0A498ID57"/>
<proteinExistence type="inferred from homology"/>
<reference evidence="18 19" key="1">
    <citation type="submission" date="2018-10" db="EMBL/GenBank/DDBJ databases">
        <title>A high-quality apple genome assembly.</title>
        <authorList>
            <person name="Hu J."/>
        </authorList>
    </citation>
    <scope>NUCLEOTIDE SEQUENCE [LARGE SCALE GENOMIC DNA]</scope>
    <source>
        <strain evidence="19">cv. HFTH1</strain>
        <tissue evidence="18">Young leaf</tissue>
    </source>
</reference>
<dbReference type="Gene3D" id="3.40.720.10">
    <property type="entry name" value="Alkaline Phosphatase, subunit A"/>
    <property type="match status" value="1"/>
</dbReference>
<evidence type="ECO:0000256" key="6">
    <source>
        <dbReference type="ARBA" id="ARBA00008695"/>
    </source>
</evidence>
<comment type="pathway">
    <text evidence="4">Glycolipid biosynthesis; glycosylphosphatidylinositol-anchor biosynthesis.</text>
</comment>
<dbReference type="Pfam" id="PF03283">
    <property type="entry name" value="PAE"/>
    <property type="match status" value="2"/>
</dbReference>
<feature type="transmembrane region" description="Helical" evidence="16">
    <location>
        <begin position="1242"/>
        <end position="1264"/>
    </location>
</feature>
<comment type="caution">
    <text evidence="18">The sequence shown here is derived from an EMBL/GenBank/DDBJ whole genome shotgun (WGS) entry which is preliminary data.</text>
</comment>
<dbReference type="InterPro" id="IPR036259">
    <property type="entry name" value="MFS_trans_sf"/>
</dbReference>
<feature type="transmembrane region" description="Helical" evidence="16">
    <location>
        <begin position="406"/>
        <end position="427"/>
    </location>
</feature>
<dbReference type="InterPro" id="IPR000109">
    <property type="entry name" value="POT_fam"/>
</dbReference>
<evidence type="ECO:0000256" key="7">
    <source>
        <dbReference type="ARBA" id="ARBA00022502"/>
    </source>
</evidence>
<keyword evidence="10 16" id="KW-0812">Transmembrane</keyword>
<dbReference type="PANTHER" id="PTHR23071">
    <property type="entry name" value="PHOSPHATIDYLINOSITOL GLYCAN"/>
    <property type="match status" value="1"/>
</dbReference>
<keyword evidence="17" id="KW-0732">Signal</keyword>
<evidence type="ECO:0000256" key="5">
    <source>
        <dbReference type="ARBA" id="ARBA00005784"/>
    </source>
</evidence>
<evidence type="ECO:0000256" key="14">
    <source>
        <dbReference type="ARBA" id="ARBA00023180"/>
    </source>
</evidence>
<feature type="transmembrane region" description="Helical" evidence="16">
    <location>
        <begin position="1702"/>
        <end position="1723"/>
    </location>
</feature>
<sequence>MNLRLWGLGLVVVFFFPIKESLHQCIIPGLPDDLALRCLAMVSHGYHGLLETVSKTWRDLLHSSDYANYKAREEWCGNWLFVLTEGSNNEWVAYDPEADRWHPLPKIPTVHGDWKHTGFSSISVCNQFFVIGGSYAQNDPPVPHKKPLITNEVMQFDPFKKQWTSVASMITPRTHFACSVVSDKIYVAGGRNLSCTRGLALAEVYDPVANKWEELPPMLNPQMDCLGLSYKGRFHVLSDQVGLPDQNTSEVFTPSEGTWCTVEDIWPFSRAMQFAVQVIGDNRIYTVVDWGESLIKTRDTEKGEWYNIGSVPSVIFHDHPRQLEAFGYGFAALRHELYVLGGKALKWEQSGAGRFDIVKLGVVRVCNPSVKPLKWRETKPMIGSARGTVIGCASMEEESSMGKRIWIPWAIMVLHVVAILLFTRGFLLTRTELPFYSNCSDVSQSPCSYSVPETQNRNDTVDPNQQRCWSKPAVGRLVIIVFDALRFDFVAPSTFFQESKPWMDKLKFVQDMAARNASSARIFKAIADPPTTSLQRLKGLTTGGLPTFIDVGNSFGAPAIVEDNLIHQLAKNGKRVVMMGDDTWTQLFPRHFEKSFPYPSFNVRDLDTVDNGCIEHLLPFLYQEDWDVLIAHFLGVDHAGHIFGVDSMQMIEKLEQYNNVLLKVVEALERQSAPGGLHENTLLLVMGDHGQTVNGDHGGGSSEEVETSLFAVSFKNPPSPIPSEFDTSSCELDLDGRNICASTIQQLDFAVTISALLGIPFPFGSIGRVNPQLYALGAGTWNFEDSVGNSQNQSKLEQWMLNYANVLCTNSWQVKRYIDIYSALSVIGFSHEDLLHIADMYAKAEERWSHTTKKLLSHEKESHNELLPALMRQINLFSDFLASVAELARSKWTEFNLKMMGAGLGIMLISLLVHFLAIKKVKEEYGFSFTSSGDSGISFSLIFSCFMVVMRACSFLSNMEEGKVACFLLATTGLIKMRYSIMKKKMILEAFVFLLLITICRFTIEVGLSKQGPSSEIINAYPSWMLRITAGFPVWNIVAEVIPAVSLILLAFLLRKAITGSSSEGIWKYIIMGTNISYILIAVHWASESNIFNLAEVLKGIGRNYIPRLIYAIGFGQLLLLAFNQLFNKGKSSDCSKVLYIKTVAMFSAWSSTVILLLGKQGPWIALAFIIGGYCIMRLDNIELDAKDGGSWNTMLDPIPVTQWSLFAVCLFFCTGHWCAFDGLRYGAAFIGFDDFILVPQAILLTMDTFGFSLILPIFGLPFLVARLGQTEKGKKFVLTRLSLVYMIYGLIMATSVTATIICVTMHRRHLMDNELGAKDLAYEPLKRKEGGFKANYFIFAMMFLDNIGFVANMASLVLYFMFVIHFDLSGSATTTTNYLGTTFLLTIVGGFISDAYMNRLNTTLLFGVIELLGYMLLIIQAHDKNLQPLPCLESTCVHGTKALLFYTSISFVALGGGGIRGAIPALGADQFDSKDPNEHKHIASFFNWFLLSITVGAVIGVTFVVYVSSNVGWDIGFIISLSCAAVGLLFVALGKPYYRVRVPGESPLIRVLVVSVKNWKVEVPQNSDKLYEIRARDSASKAELIPHSNQFRQAAVLPNGANAARKWKVCTVTQVEEVKVLARMMPILLSTILMNTCLAQLQTLSIQQGTLMNTRIGDFDVPSATIPVIPLAFMTLLIPVYEFAFVPLLRKITGHPNGITHLQRVGVGLVLSAISMAIAGLVEVKRKHEMVHHNHKISLFWLSFHYAIFGIADMFTLVGLMEFFYKEAPAGMRSLSTSFSWLSLSIGYYLSTVFVELINTITSKFTKNKMGWLEGRDMNKSHADYFYWFLAILSVVNFGIYVWCAQWYKYKNDVAVDEEMLLKASGPQSFSASSVSFVSKPMPTGGWVAYYLNYDNIHPFHITKVVLQPHSLRTDGTLIGDVNVKQEQDLHYTESNVYGYATYGYGVSSRPLMVGLTLINGAAAKGAVCLDGTLPAYHIHHGYGSGANSWLIQLEGGGWCDTIRNCVYRKKTHRGSSAYMEKHIPFAGILSNKAGENPDFYNWNRVKVRYCDGASFAGDSYNEAAQLHFRGQRIWKAAMEDLMSKGMRYANQALLSGCSAGGVATVLHCDEFRGMFPATTRVKCLSDAGLFLDVVDVSGSRTLRRGAKESPMELYQSPPPDFGRCVLNFLSSHSFLIHVVDGYLSYSRIVIQASLAPRTADPNGHWHACAKTNGRCAAWQMNFLQGDSITLIMLCVPDDDLVMLNAWCFGTEFGSIFSFFKLSGFRIQMLKAVSGFSRAGKNGLFINSCFSHCQTERKDTWFSQNSPRIGNKGIAKSVGNWYFDRYSINKAIDCPYPCDKTCHNLVFK</sequence>
<accession>A0A498ID57</accession>
<evidence type="ECO:0000256" key="13">
    <source>
        <dbReference type="ARBA" id="ARBA00023136"/>
    </source>
</evidence>
<dbReference type="CDD" id="cd16023">
    <property type="entry name" value="GPI_EPT_3"/>
    <property type="match status" value="1"/>
</dbReference>
<comment type="function">
    <text evidence="1">Hydrolyzes acetyl esters in homogalacturonan regions of pectin. In type I primary cell wall, galacturonic acid residues of pectin can be acetylated at the O-2 and O-3 positions. Decreasing the degree of acetylation of pectin gels in vitro alters their physical properties.</text>
</comment>
<dbReference type="InterPro" id="IPR002591">
    <property type="entry name" value="Phosphodiest/P_Trfase"/>
</dbReference>
<feature type="transmembrane region" description="Helical" evidence="16">
    <location>
        <begin position="899"/>
        <end position="917"/>
    </location>
</feature>
<name>A0A498ID57_MALDO</name>
<evidence type="ECO:0000313" key="18">
    <source>
        <dbReference type="EMBL" id="RXH80024.1"/>
    </source>
</evidence>
<feature type="chain" id="PRO_5019855894" evidence="17">
    <location>
        <begin position="22"/>
        <end position="2349"/>
    </location>
</feature>
<dbReference type="CDD" id="cd22152">
    <property type="entry name" value="F-box_AtAFR-like"/>
    <property type="match status" value="1"/>
</dbReference>
<feature type="transmembrane region" description="Helical" evidence="16">
    <location>
        <begin position="1787"/>
        <end position="1806"/>
    </location>
</feature>
<feature type="transmembrane region" description="Helical" evidence="16">
    <location>
        <begin position="986"/>
        <end position="1004"/>
    </location>
</feature>
<dbReference type="SUPFAM" id="SSF117281">
    <property type="entry name" value="Kelch motif"/>
    <property type="match status" value="1"/>
</dbReference>
<keyword evidence="9" id="KW-0808">Transferase</keyword>
<dbReference type="Pfam" id="PF00854">
    <property type="entry name" value="PTR2"/>
    <property type="match status" value="1"/>
</dbReference>
<evidence type="ECO:0000256" key="15">
    <source>
        <dbReference type="ARBA" id="ARBA00023316"/>
    </source>
</evidence>
<feature type="transmembrane region" description="Helical" evidence="16">
    <location>
        <begin position="1066"/>
        <end position="1085"/>
    </location>
</feature>
<evidence type="ECO:0000256" key="3">
    <source>
        <dbReference type="ARBA" id="ARBA00004477"/>
    </source>
</evidence>
<dbReference type="SMART" id="SM00612">
    <property type="entry name" value="Kelch"/>
    <property type="match status" value="2"/>
</dbReference>